<gene>
    <name evidence="3" type="ORF">CKO45_09015</name>
</gene>
<dbReference type="InterPro" id="IPR006119">
    <property type="entry name" value="Resolv_N"/>
</dbReference>
<evidence type="ECO:0000259" key="2">
    <source>
        <dbReference type="PROSITE" id="PS51736"/>
    </source>
</evidence>
<name>A0ABS1CVL0_9PROT</name>
<proteinExistence type="predicted"/>
<reference evidence="3 4" key="1">
    <citation type="journal article" date="2020" name="Microorganisms">
        <title>Osmotic Adaptation and Compatible Solute Biosynthesis of Phototrophic Bacteria as Revealed from Genome Analyses.</title>
        <authorList>
            <person name="Imhoff J.F."/>
            <person name="Rahn T."/>
            <person name="Kunzel S."/>
            <person name="Keller A."/>
            <person name="Neulinger S.C."/>
        </authorList>
    </citation>
    <scope>NUCLEOTIDE SEQUENCE [LARGE SCALE GENOMIC DNA]</scope>
    <source>
        <strain evidence="3 4">DSM 15382</strain>
    </source>
</reference>
<sequence length="150" mass="16596">MCRRACRPAQGCRRPCTVREGDAPTTWKPNRLGRSPSHLIETMPAREQCEVGFRSLTEATDTTMPHARLAFHLFAALQQFEHDLIRDFTRAGLAAAASCGRSKAQAGPRGKLMPRGRSARRSDQPSRYTASALPRKIARRSASVSLHGKQ</sequence>
<protein>
    <recommendedName>
        <fullName evidence="2">Resolvase/invertase-type recombinase catalytic domain-containing protein</fullName>
    </recommendedName>
</protein>
<dbReference type="Gene3D" id="3.40.50.1390">
    <property type="entry name" value="Resolvase, N-terminal catalytic domain"/>
    <property type="match status" value="1"/>
</dbReference>
<dbReference type="Pfam" id="PF00239">
    <property type="entry name" value="Resolvase"/>
    <property type="match status" value="1"/>
</dbReference>
<feature type="domain" description="Resolvase/invertase-type recombinase catalytic" evidence="2">
    <location>
        <begin position="1"/>
        <end position="100"/>
    </location>
</feature>
<organism evidence="3 4">
    <name type="scientific">Paracraurococcus ruber</name>
    <dbReference type="NCBI Taxonomy" id="77675"/>
    <lineage>
        <taxon>Bacteria</taxon>
        <taxon>Pseudomonadati</taxon>
        <taxon>Pseudomonadota</taxon>
        <taxon>Alphaproteobacteria</taxon>
        <taxon>Acetobacterales</taxon>
        <taxon>Roseomonadaceae</taxon>
        <taxon>Paracraurococcus</taxon>
    </lineage>
</organism>
<evidence type="ECO:0000313" key="4">
    <source>
        <dbReference type="Proteomes" id="UP000697995"/>
    </source>
</evidence>
<dbReference type="Proteomes" id="UP000697995">
    <property type="component" value="Unassembled WGS sequence"/>
</dbReference>
<feature type="region of interest" description="Disordered" evidence="1">
    <location>
        <begin position="99"/>
        <end position="150"/>
    </location>
</feature>
<dbReference type="EMBL" id="NRSG01000048">
    <property type="protein sequence ID" value="MBK1658370.1"/>
    <property type="molecule type" value="Genomic_DNA"/>
</dbReference>
<dbReference type="PROSITE" id="PS51736">
    <property type="entry name" value="RECOMBINASES_3"/>
    <property type="match status" value="1"/>
</dbReference>
<evidence type="ECO:0000313" key="3">
    <source>
        <dbReference type="EMBL" id="MBK1658370.1"/>
    </source>
</evidence>
<dbReference type="SUPFAM" id="SSF53041">
    <property type="entry name" value="Resolvase-like"/>
    <property type="match status" value="1"/>
</dbReference>
<evidence type="ECO:0000256" key="1">
    <source>
        <dbReference type="SAM" id="MobiDB-lite"/>
    </source>
</evidence>
<comment type="caution">
    <text evidence="3">The sequence shown here is derived from an EMBL/GenBank/DDBJ whole genome shotgun (WGS) entry which is preliminary data.</text>
</comment>
<keyword evidence="4" id="KW-1185">Reference proteome</keyword>
<dbReference type="InterPro" id="IPR036162">
    <property type="entry name" value="Resolvase-like_N_sf"/>
</dbReference>
<accession>A0ABS1CVL0</accession>